<sequence length="266" mass="30143">MSFMISHQTSEFAGDSHAFTGAWGPSTSRANFCEEDYVISFYVAEFVNSLTNLAYIYPALKYMYGRGSGGILRPNVDFMSISLLVLGVGSFLFHASLRHTLEFVDELSMLGLTWSMLHAAYTAHQSPTVARTISIALAVFHIPFLAFYVWSSEIIVQVIGFVGAIVLIGLRTHHLLHRPELPKDKSRDWIIRTWTAVAISLLGYLLWNIDLKYCTELRNLRHQVGLPWAWLFEFHGWWHVLTAVGAGQFTNIMREVQGETGGRKRE</sequence>
<dbReference type="InterPro" id="IPR008901">
    <property type="entry name" value="ACER"/>
</dbReference>
<evidence type="ECO:0000256" key="2">
    <source>
        <dbReference type="ARBA" id="ARBA00009780"/>
    </source>
</evidence>
<protein>
    <submittedName>
        <fullName evidence="10">Ceramidase</fullName>
    </submittedName>
</protein>
<accession>A0AAE0MDY6</accession>
<keyword evidence="8" id="KW-0862">Zinc</keyword>
<keyword evidence="11" id="KW-1185">Reference proteome</keyword>
<dbReference type="GO" id="GO:0005789">
    <property type="term" value="C:endoplasmic reticulum membrane"/>
    <property type="evidence" value="ECO:0007669"/>
    <property type="project" value="TreeGrafter"/>
</dbReference>
<dbReference type="AlphaFoldDB" id="A0AAE0MDY6"/>
<feature type="binding site" evidence="8">
    <location>
        <position position="94"/>
    </location>
    <ligand>
        <name>Zn(2+)</name>
        <dbReference type="ChEBI" id="CHEBI:29105"/>
        <note>catalytic</note>
    </ligand>
</feature>
<evidence type="ECO:0000256" key="1">
    <source>
        <dbReference type="ARBA" id="ARBA00004141"/>
    </source>
</evidence>
<feature type="binding site" evidence="8">
    <location>
        <position position="235"/>
    </location>
    <ligand>
        <name>Zn(2+)</name>
        <dbReference type="ChEBI" id="CHEBI:29105"/>
        <note>catalytic</note>
    </ligand>
</feature>
<dbReference type="PANTHER" id="PTHR46187">
    <property type="entry name" value="ALKALINE CERAMIDASE 3"/>
    <property type="match status" value="1"/>
</dbReference>
<dbReference type="PANTHER" id="PTHR46187:SF1">
    <property type="entry name" value="ALKALINE PHYTOCERAMIDASE"/>
    <property type="match status" value="1"/>
</dbReference>
<feature type="transmembrane region" description="Helical" evidence="9">
    <location>
        <begin position="78"/>
        <end position="97"/>
    </location>
</feature>
<dbReference type="Proteomes" id="UP001283341">
    <property type="component" value="Unassembled WGS sequence"/>
</dbReference>
<dbReference type="GO" id="GO:0046872">
    <property type="term" value="F:metal ion binding"/>
    <property type="evidence" value="ECO:0007669"/>
    <property type="project" value="UniProtKB-KW"/>
</dbReference>
<feature type="transmembrane region" description="Helical" evidence="9">
    <location>
        <begin position="128"/>
        <end position="148"/>
    </location>
</feature>
<evidence type="ECO:0000256" key="9">
    <source>
        <dbReference type="SAM" id="Phobius"/>
    </source>
</evidence>
<keyword evidence="7" id="KW-0106">Calcium</keyword>
<keyword evidence="5 9" id="KW-1133">Transmembrane helix</keyword>
<keyword evidence="6 9" id="KW-0472">Membrane</keyword>
<feature type="binding site" evidence="7">
    <location>
        <position position="34"/>
    </location>
    <ligand>
        <name>Ca(2+)</name>
        <dbReference type="ChEBI" id="CHEBI:29108"/>
    </ligand>
</feature>
<feature type="transmembrane region" description="Helical" evidence="9">
    <location>
        <begin position="154"/>
        <end position="170"/>
    </location>
</feature>
<evidence type="ECO:0000256" key="5">
    <source>
        <dbReference type="ARBA" id="ARBA00022989"/>
    </source>
</evidence>
<evidence type="ECO:0000313" key="11">
    <source>
        <dbReference type="Proteomes" id="UP001283341"/>
    </source>
</evidence>
<evidence type="ECO:0000256" key="3">
    <source>
        <dbReference type="ARBA" id="ARBA00022692"/>
    </source>
</evidence>
<dbReference type="GO" id="GO:0016811">
    <property type="term" value="F:hydrolase activity, acting on carbon-nitrogen (but not peptide) bonds, in linear amides"/>
    <property type="evidence" value="ECO:0007669"/>
    <property type="project" value="InterPro"/>
</dbReference>
<comment type="similarity">
    <text evidence="2">Belongs to the alkaline ceramidase family.</text>
</comment>
<comment type="cofactor">
    <cofactor evidence="8">
        <name>Zn(2+)</name>
        <dbReference type="ChEBI" id="CHEBI:29105"/>
    </cofactor>
</comment>
<feature type="binding site" evidence="8">
    <location>
        <position position="239"/>
    </location>
    <ligand>
        <name>Zn(2+)</name>
        <dbReference type="ChEBI" id="CHEBI:29105"/>
        <note>catalytic</note>
    </ligand>
</feature>
<feature type="binding site" evidence="7">
    <location>
        <position position="45"/>
    </location>
    <ligand>
        <name>Ca(2+)</name>
        <dbReference type="ChEBI" id="CHEBI:29108"/>
    </ligand>
</feature>
<keyword evidence="4" id="KW-0378">Hydrolase</keyword>
<dbReference type="GO" id="GO:0046514">
    <property type="term" value="P:ceramide catabolic process"/>
    <property type="evidence" value="ECO:0007669"/>
    <property type="project" value="TreeGrafter"/>
</dbReference>
<evidence type="ECO:0000256" key="8">
    <source>
        <dbReference type="PIRSR" id="PIRSR608901-2"/>
    </source>
</evidence>
<comment type="subcellular location">
    <subcellularLocation>
        <location evidence="1">Membrane</location>
        <topology evidence="1">Multi-pass membrane protein</topology>
    </subcellularLocation>
</comment>
<evidence type="ECO:0000256" key="6">
    <source>
        <dbReference type="ARBA" id="ARBA00023136"/>
    </source>
</evidence>
<keyword evidence="3 9" id="KW-0812">Transmembrane</keyword>
<gene>
    <name evidence="10" type="ORF">B0H66DRAFT_539216</name>
</gene>
<proteinExistence type="inferred from homology"/>
<keyword evidence="7" id="KW-0479">Metal-binding</keyword>
<dbReference type="EMBL" id="JAUEDM010000001">
    <property type="protein sequence ID" value="KAK3328715.1"/>
    <property type="molecule type" value="Genomic_DNA"/>
</dbReference>
<evidence type="ECO:0000256" key="4">
    <source>
        <dbReference type="ARBA" id="ARBA00022801"/>
    </source>
</evidence>
<reference evidence="10" key="2">
    <citation type="submission" date="2023-06" db="EMBL/GenBank/DDBJ databases">
        <authorList>
            <consortium name="Lawrence Berkeley National Laboratory"/>
            <person name="Haridas S."/>
            <person name="Hensen N."/>
            <person name="Bonometti L."/>
            <person name="Westerberg I."/>
            <person name="Brannstrom I.O."/>
            <person name="Guillou S."/>
            <person name="Cros-Aarteil S."/>
            <person name="Calhoun S."/>
            <person name="Kuo A."/>
            <person name="Mondo S."/>
            <person name="Pangilinan J."/>
            <person name="Riley R."/>
            <person name="Labutti K."/>
            <person name="Andreopoulos B."/>
            <person name="Lipzen A."/>
            <person name="Chen C."/>
            <person name="Yanf M."/>
            <person name="Daum C."/>
            <person name="Ng V."/>
            <person name="Clum A."/>
            <person name="Steindorff A."/>
            <person name="Ohm R."/>
            <person name="Martin F."/>
            <person name="Silar P."/>
            <person name="Natvig D."/>
            <person name="Lalanne C."/>
            <person name="Gautier V."/>
            <person name="Ament-Velasquez S.L."/>
            <person name="Kruys A."/>
            <person name="Hutchinson M.I."/>
            <person name="Powell A.J."/>
            <person name="Barry K."/>
            <person name="Miller A.N."/>
            <person name="Grigoriev I.V."/>
            <person name="Debuchy R."/>
            <person name="Gladieux P."/>
            <person name="Thoren M.H."/>
            <person name="Johannesson H."/>
        </authorList>
    </citation>
    <scope>NUCLEOTIDE SEQUENCE</scope>
    <source>
        <strain evidence="10">CBS 118394</strain>
    </source>
</reference>
<evidence type="ECO:0000313" key="10">
    <source>
        <dbReference type="EMBL" id="KAK3328715.1"/>
    </source>
</evidence>
<comment type="caution">
    <text evidence="10">The sequence shown here is derived from an EMBL/GenBank/DDBJ whole genome shotgun (WGS) entry which is preliminary data.</text>
</comment>
<dbReference type="Pfam" id="PF05875">
    <property type="entry name" value="Ceramidase"/>
    <property type="match status" value="1"/>
</dbReference>
<feature type="transmembrane region" description="Helical" evidence="9">
    <location>
        <begin position="190"/>
        <end position="207"/>
    </location>
</feature>
<name>A0AAE0MDY6_9PEZI</name>
<dbReference type="GO" id="GO:0046513">
    <property type="term" value="P:ceramide biosynthetic process"/>
    <property type="evidence" value="ECO:0007669"/>
    <property type="project" value="TreeGrafter"/>
</dbReference>
<evidence type="ECO:0000256" key="7">
    <source>
        <dbReference type="PIRSR" id="PIRSR608901-1"/>
    </source>
</evidence>
<organism evidence="10 11">
    <name type="scientific">Apodospora peruviana</name>
    <dbReference type="NCBI Taxonomy" id="516989"/>
    <lineage>
        <taxon>Eukaryota</taxon>
        <taxon>Fungi</taxon>
        <taxon>Dikarya</taxon>
        <taxon>Ascomycota</taxon>
        <taxon>Pezizomycotina</taxon>
        <taxon>Sordariomycetes</taxon>
        <taxon>Sordariomycetidae</taxon>
        <taxon>Sordariales</taxon>
        <taxon>Lasiosphaeriaceae</taxon>
        <taxon>Apodospora</taxon>
    </lineage>
</organism>
<reference evidence="10" key="1">
    <citation type="journal article" date="2023" name="Mol. Phylogenet. Evol.">
        <title>Genome-scale phylogeny and comparative genomics of the fungal order Sordariales.</title>
        <authorList>
            <person name="Hensen N."/>
            <person name="Bonometti L."/>
            <person name="Westerberg I."/>
            <person name="Brannstrom I.O."/>
            <person name="Guillou S."/>
            <person name="Cros-Aarteil S."/>
            <person name="Calhoun S."/>
            <person name="Haridas S."/>
            <person name="Kuo A."/>
            <person name="Mondo S."/>
            <person name="Pangilinan J."/>
            <person name="Riley R."/>
            <person name="LaButti K."/>
            <person name="Andreopoulos B."/>
            <person name="Lipzen A."/>
            <person name="Chen C."/>
            <person name="Yan M."/>
            <person name="Daum C."/>
            <person name="Ng V."/>
            <person name="Clum A."/>
            <person name="Steindorff A."/>
            <person name="Ohm R.A."/>
            <person name="Martin F."/>
            <person name="Silar P."/>
            <person name="Natvig D.O."/>
            <person name="Lalanne C."/>
            <person name="Gautier V."/>
            <person name="Ament-Velasquez S.L."/>
            <person name="Kruys A."/>
            <person name="Hutchinson M.I."/>
            <person name="Powell A.J."/>
            <person name="Barry K."/>
            <person name="Miller A.N."/>
            <person name="Grigoriev I.V."/>
            <person name="Debuchy R."/>
            <person name="Gladieux P."/>
            <person name="Hiltunen Thoren M."/>
            <person name="Johannesson H."/>
        </authorList>
    </citation>
    <scope>NUCLEOTIDE SEQUENCE</scope>
    <source>
        <strain evidence="10">CBS 118394</strain>
    </source>
</reference>